<name>A0A5M6DGE9_9BACT</name>
<evidence type="ECO:0000313" key="3">
    <source>
        <dbReference type="Proteomes" id="UP000324479"/>
    </source>
</evidence>
<organism evidence="2 3">
    <name type="scientific">Roseiconus nitratireducens</name>
    <dbReference type="NCBI Taxonomy" id="2605748"/>
    <lineage>
        <taxon>Bacteria</taxon>
        <taxon>Pseudomonadati</taxon>
        <taxon>Planctomycetota</taxon>
        <taxon>Planctomycetia</taxon>
        <taxon>Pirellulales</taxon>
        <taxon>Pirellulaceae</taxon>
        <taxon>Roseiconus</taxon>
    </lineage>
</organism>
<comment type="caution">
    <text evidence="2">The sequence shown here is derived from an EMBL/GenBank/DDBJ whole genome shotgun (WGS) entry which is preliminary data.</text>
</comment>
<dbReference type="EMBL" id="VWOX01000003">
    <property type="protein sequence ID" value="KAA5545279.1"/>
    <property type="molecule type" value="Genomic_DNA"/>
</dbReference>
<gene>
    <name evidence="2" type="ORF">FYK55_06380</name>
</gene>
<dbReference type="AlphaFoldDB" id="A0A5M6DGE9"/>
<proteinExistence type="predicted"/>
<evidence type="ECO:0000256" key="1">
    <source>
        <dbReference type="SAM" id="MobiDB-lite"/>
    </source>
</evidence>
<dbReference type="RefSeq" id="WP_150075550.1">
    <property type="nucleotide sequence ID" value="NZ_VWOX01000003.1"/>
</dbReference>
<keyword evidence="3" id="KW-1185">Reference proteome</keyword>
<reference evidence="2 3" key="1">
    <citation type="submission" date="2019-08" db="EMBL/GenBank/DDBJ databases">
        <authorList>
            <person name="Dhanesh K."/>
            <person name="Kumar G."/>
            <person name="Sasikala C."/>
            <person name="Venkata Ramana C."/>
        </authorList>
    </citation>
    <scope>NUCLEOTIDE SEQUENCE [LARGE SCALE GENOMIC DNA]</scope>
    <source>
        <strain evidence="2 3">JC645</strain>
    </source>
</reference>
<sequence>MKNPEFTLELSDGTTFAVDCRGDHRHPDIKAFYLPEGALQPFSSKNLPTERRRHANPEAALSGSL</sequence>
<protein>
    <submittedName>
        <fullName evidence="2">Uncharacterized protein</fullName>
    </submittedName>
</protein>
<accession>A0A5M6DGE9</accession>
<feature type="region of interest" description="Disordered" evidence="1">
    <location>
        <begin position="40"/>
        <end position="65"/>
    </location>
</feature>
<evidence type="ECO:0000313" key="2">
    <source>
        <dbReference type="EMBL" id="KAA5545279.1"/>
    </source>
</evidence>
<dbReference type="Proteomes" id="UP000324479">
    <property type="component" value="Unassembled WGS sequence"/>
</dbReference>